<dbReference type="HOGENOM" id="CLU_023194_10_0_0"/>
<dbReference type="InParanoid" id="E8R1S1"/>
<dbReference type="OrthoDB" id="9815825at2"/>
<accession>E8R1S1</accession>
<dbReference type="FunCoup" id="E8R1S1">
    <property type="interactions" value="310"/>
</dbReference>
<name>E8R1S1_ISOPI</name>
<dbReference type="Gene3D" id="3.30.360.10">
    <property type="entry name" value="Dihydrodipicolinate Reductase, domain 2"/>
    <property type="match status" value="1"/>
</dbReference>
<protein>
    <submittedName>
        <fullName evidence="3">Oxidoreductase domain protein</fullName>
    </submittedName>
</protein>
<evidence type="ECO:0000313" key="3">
    <source>
        <dbReference type="EMBL" id="ADV61343.1"/>
    </source>
</evidence>
<dbReference type="Pfam" id="PF01408">
    <property type="entry name" value="GFO_IDH_MocA"/>
    <property type="match status" value="1"/>
</dbReference>
<dbReference type="Pfam" id="PF22725">
    <property type="entry name" value="GFO_IDH_MocA_C3"/>
    <property type="match status" value="1"/>
</dbReference>
<dbReference type="AlphaFoldDB" id="E8R1S1"/>
<sequence length="397" mass="43228">MTSRSRVHNGRLRAAVVGVGHLGRHHARILGGMPDVELVAVVDTRIEQAREIAQARGPLVQAYSEIGPLLEPEARLDAVVVAVPTMLHHDVAIEFLRRGISCLVEKPLAAELGHAVALVNAARAGGAVLHVGHIERYNPVFEALQLTGFRPRVLMAERRGSTNFRCLDVGVVLDLMIHDLDLILALVPSEPKTVHAVGLNVLGGHEDEAMAHVEFEDGTVAILTASRISDTTARTMRVWGDEGCVSIDFAARSGATLRPTESTRRGLDLDGLDRSRPETLRNHLFGKVLRIDPVHRDDGSNAPALAGPKQPRLGVANFPSTMPTQREPLAIELEDFISAVVRGTSPRCSGLDALRAMRLADQILRAIHSHRWTDPNSSEPIMGTLRPRPVEREAAWL</sequence>
<dbReference type="SUPFAM" id="SSF55347">
    <property type="entry name" value="Glyceraldehyde-3-phosphate dehydrogenase-like, C-terminal domain"/>
    <property type="match status" value="1"/>
</dbReference>
<dbReference type="SUPFAM" id="SSF51735">
    <property type="entry name" value="NAD(P)-binding Rossmann-fold domains"/>
    <property type="match status" value="1"/>
</dbReference>
<dbReference type="Gene3D" id="3.40.50.720">
    <property type="entry name" value="NAD(P)-binding Rossmann-like Domain"/>
    <property type="match status" value="1"/>
</dbReference>
<dbReference type="InterPro" id="IPR036291">
    <property type="entry name" value="NAD(P)-bd_dom_sf"/>
</dbReference>
<dbReference type="PANTHER" id="PTHR43377">
    <property type="entry name" value="BILIVERDIN REDUCTASE A"/>
    <property type="match status" value="1"/>
</dbReference>
<proteinExistence type="predicted"/>
<dbReference type="EMBL" id="CP002353">
    <property type="protein sequence ID" value="ADV61343.1"/>
    <property type="molecule type" value="Genomic_DNA"/>
</dbReference>
<dbReference type="PANTHER" id="PTHR43377:SF1">
    <property type="entry name" value="BILIVERDIN REDUCTASE A"/>
    <property type="match status" value="1"/>
</dbReference>
<feature type="domain" description="Gfo/Idh/MocA-like oxidoreductase N-terminal" evidence="1">
    <location>
        <begin position="12"/>
        <end position="133"/>
    </location>
</feature>
<dbReference type="KEGG" id="ipa:Isop_0752"/>
<dbReference type="RefSeq" id="WP_013563632.1">
    <property type="nucleotide sequence ID" value="NC_014962.1"/>
</dbReference>
<dbReference type="InterPro" id="IPR051450">
    <property type="entry name" value="Gfo/Idh/MocA_Oxidoreductases"/>
</dbReference>
<gene>
    <name evidence="3" type="ordered locus">Isop_0752</name>
</gene>
<organism evidence="3 4">
    <name type="scientific">Isosphaera pallida (strain ATCC 43644 / DSM 9630 / IS1B)</name>
    <dbReference type="NCBI Taxonomy" id="575540"/>
    <lineage>
        <taxon>Bacteria</taxon>
        <taxon>Pseudomonadati</taxon>
        <taxon>Planctomycetota</taxon>
        <taxon>Planctomycetia</taxon>
        <taxon>Isosphaerales</taxon>
        <taxon>Isosphaeraceae</taxon>
        <taxon>Isosphaera</taxon>
    </lineage>
</organism>
<reference key="1">
    <citation type="submission" date="2010-11" db="EMBL/GenBank/DDBJ databases">
        <title>The complete sequence of chromosome of Isophaera pallida ATCC 43644.</title>
        <authorList>
            <consortium name="US DOE Joint Genome Institute (JGI-PGF)"/>
            <person name="Lucas S."/>
            <person name="Copeland A."/>
            <person name="Lapidus A."/>
            <person name="Bruce D."/>
            <person name="Goodwin L."/>
            <person name="Pitluck S."/>
            <person name="Kyrpides N."/>
            <person name="Mavromatis K."/>
            <person name="Pagani I."/>
            <person name="Ivanova N."/>
            <person name="Saunders E."/>
            <person name="Brettin T."/>
            <person name="Detter J.C."/>
            <person name="Han C."/>
            <person name="Tapia R."/>
            <person name="Land M."/>
            <person name="Hauser L."/>
            <person name="Markowitz V."/>
            <person name="Cheng J.-F."/>
            <person name="Hugenholtz P."/>
            <person name="Woyke T."/>
            <person name="Wu D."/>
            <person name="Eisen J.A."/>
        </authorList>
    </citation>
    <scope>NUCLEOTIDE SEQUENCE</scope>
    <source>
        <strain>ATCC 43644</strain>
    </source>
</reference>
<evidence type="ECO:0000259" key="1">
    <source>
        <dbReference type="Pfam" id="PF01408"/>
    </source>
</evidence>
<feature type="domain" description="GFO/IDH/MocA-like oxidoreductase" evidence="2">
    <location>
        <begin position="168"/>
        <end position="245"/>
    </location>
</feature>
<dbReference type="InterPro" id="IPR000683">
    <property type="entry name" value="Gfo/Idh/MocA-like_OxRdtase_N"/>
</dbReference>
<reference evidence="3 4" key="2">
    <citation type="journal article" date="2011" name="Stand. Genomic Sci.">
        <title>Complete genome sequence of Isosphaera pallida type strain (IS1B).</title>
        <authorList>
            <consortium name="US DOE Joint Genome Institute (JGI-PGF)"/>
            <person name="Goker M."/>
            <person name="Cleland D."/>
            <person name="Saunders E."/>
            <person name="Lapidus A."/>
            <person name="Nolan M."/>
            <person name="Lucas S."/>
            <person name="Hammon N."/>
            <person name="Deshpande S."/>
            <person name="Cheng J.F."/>
            <person name="Tapia R."/>
            <person name="Han C."/>
            <person name="Goodwin L."/>
            <person name="Pitluck S."/>
            <person name="Liolios K."/>
            <person name="Pagani I."/>
            <person name="Ivanova N."/>
            <person name="Mavromatis K."/>
            <person name="Pati A."/>
            <person name="Chen A."/>
            <person name="Palaniappan K."/>
            <person name="Land M."/>
            <person name="Hauser L."/>
            <person name="Chang Y.J."/>
            <person name="Jeffries C.D."/>
            <person name="Detter J.C."/>
            <person name="Beck B."/>
            <person name="Woyke T."/>
            <person name="Bristow J."/>
            <person name="Eisen J.A."/>
            <person name="Markowitz V."/>
            <person name="Hugenholtz P."/>
            <person name="Kyrpides N.C."/>
            <person name="Klenk H.P."/>
        </authorList>
    </citation>
    <scope>NUCLEOTIDE SEQUENCE [LARGE SCALE GENOMIC DNA]</scope>
    <source>
        <strain evidence="4">ATCC 43644 / DSM 9630 / IS1B</strain>
    </source>
</reference>
<dbReference type="GO" id="GO:0000166">
    <property type="term" value="F:nucleotide binding"/>
    <property type="evidence" value="ECO:0007669"/>
    <property type="project" value="InterPro"/>
</dbReference>
<keyword evidence="4" id="KW-1185">Reference proteome</keyword>
<dbReference type="STRING" id="575540.Isop_0752"/>
<evidence type="ECO:0000313" key="4">
    <source>
        <dbReference type="Proteomes" id="UP000008631"/>
    </source>
</evidence>
<evidence type="ECO:0000259" key="2">
    <source>
        <dbReference type="Pfam" id="PF22725"/>
    </source>
</evidence>
<dbReference type="InterPro" id="IPR055170">
    <property type="entry name" value="GFO_IDH_MocA-like_dom"/>
</dbReference>
<dbReference type="Proteomes" id="UP000008631">
    <property type="component" value="Chromosome"/>
</dbReference>
<dbReference type="eggNOG" id="COG0673">
    <property type="taxonomic scope" value="Bacteria"/>
</dbReference>